<dbReference type="Pfam" id="PF00270">
    <property type="entry name" value="DEAD"/>
    <property type="match status" value="1"/>
</dbReference>
<dbReference type="EC" id="5.6.2.4" evidence="7"/>
<reference evidence="10 11" key="1">
    <citation type="journal article" date="2010" name="Appl. Environ. Microbiol.">
        <title>The genome sequence of the crenarchaeon Acidilobus saccharovorans supports a new order, Acidilobales, and suggests an important ecological role in terrestrial acidic hot springs.</title>
        <authorList>
            <person name="Mardanov A.V."/>
            <person name="Svetlitchnyi V.A."/>
            <person name="Beletsky A.V."/>
            <person name="Prokofeva M.I."/>
            <person name="Bonch-Osmolovskaya E.A."/>
            <person name="Ravin N.V."/>
            <person name="Skryabin K.G."/>
        </authorList>
    </citation>
    <scope>NUCLEOTIDE SEQUENCE [LARGE SCALE GENOMIC DNA]</scope>
    <source>
        <strain evidence="11">DSM 16705 / JCM 18335 / VKM B-2471 / 345-15</strain>
    </source>
</reference>
<gene>
    <name evidence="10" type="ordered locus">ASAC_0551</name>
</gene>
<dbReference type="SMART" id="SM00490">
    <property type="entry name" value="HELICc"/>
    <property type="match status" value="1"/>
</dbReference>
<proteinExistence type="inferred from homology"/>
<dbReference type="GO" id="GO:0005524">
    <property type="term" value="F:ATP binding"/>
    <property type="evidence" value="ECO:0007669"/>
    <property type="project" value="UniProtKB-KW"/>
</dbReference>
<dbReference type="GeneID" id="9498783"/>
<keyword evidence="2" id="KW-0547">Nucleotide-binding</keyword>
<dbReference type="GO" id="GO:0043138">
    <property type="term" value="F:3'-5' DNA helicase activity"/>
    <property type="evidence" value="ECO:0007669"/>
    <property type="project" value="UniProtKB-EC"/>
</dbReference>
<dbReference type="InParanoid" id="D9Q0X0"/>
<keyword evidence="10" id="KW-0347">Helicase</keyword>
<dbReference type="KEGG" id="asc:ASAC_0551"/>
<feature type="domain" description="Helicase C-terminal" evidence="9">
    <location>
        <begin position="872"/>
        <end position="1034"/>
    </location>
</feature>
<organism evidence="10 11">
    <name type="scientific">Acidilobus saccharovorans (strain DSM 16705 / JCM 18335 / VKM B-2471 / 345-15)</name>
    <dbReference type="NCBI Taxonomy" id="666510"/>
    <lineage>
        <taxon>Archaea</taxon>
        <taxon>Thermoproteota</taxon>
        <taxon>Thermoprotei</taxon>
        <taxon>Acidilobales</taxon>
        <taxon>Acidilobaceae</taxon>
        <taxon>Acidilobus</taxon>
    </lineage>
</organism>
<sequence length="1343" mass="145219">MQEAVLAAGAAAAAGAATYVAYRKRLLSRLLTSLRLKVNPDSIVEVASSAESLGISRQQVSAIVRSLRSCPKGSERLAESLISLGLYEDVIYLASRGCSVPSVTLRRARAYSLGLALSKWEAEASRLLQEQPKLSGSSKVMVAVCEGDYREVMVDGVVTEVPPPGSSWRSPPPEEAMSSIAELSGAKLVISWGSCGLRGAVNARRLVRLAYPDVRPSLASIAYNLGVNPMLPPSAVVLAAVESSVDILNRVGVEWEKMPEDVRGASEIVKYRDVVNSVVGQRGVKEQRSIVVTDRPRAYMPLWRPFSVSPSRAPQDDYVAATVIKALASRGGDPLRAIRLSSLDGDEGRSIAKAIMASLVQTAAGPRPGSQVEPWDLACLDDIEVLLDCARTYDDCIPSRPPPDEEELLRKLKVRCPGAKNIRLTANSYVPQRLAESLGMAAPNKGKVKAYGEPILGGLRGASEAVSSAVAMASGASRPLIIVPTRALARAAASAHGGTFITAETIDSWFSRGGLGFISWDDYLAMPEAGGVADRSIIVFPERLIRAEPEDTAYGVHDRLVDSVIELVAKNGGLAVSRALHAEAERRDDIELVAPARHEIDVELSDTDIMEEAENAFKRLWGANLSLRPYQGLAVRVLAQMASSGRASALMVILPTGAGKSAIFQVTAKAFEDLGLGSTAIVISPLRALMHDQVKNARSRGLRAAYIDSSVPPSRKREIIAAAREGLLDLVYVTPEGFSSGPASELVSTSGEASLVVLDEAHALSRWGLSFRPSYLYVARQLKDRASAGWPPIVALTASAPSDVVRDVLSELGYQDYEERRISLGPETAEVSYSGKPVVLRAPSLRPEISIDVVPARDGPDRLEDIAAHAEELTRWADSLGGPWVGIVFVPFVQSDSRPWLNAEEVAKFLGRRLGEDIAVYHGQLSDSERRRVEEEIVSSSRTGRGPRIVVATKAFGMGVDIPNIRWTLHAAPSGSVEDLYQEIGRAGRDGKPARAVILYNPSDMTVQSAMAKGEAIRPLSVHRTLQLIAEAMQYVKYRDGVIPIPIKGREGEWGLVKYLDVLRVAGLIDYEVVRGPLLAYDLPREKVEEEAGWCIPMSDGTCISRAVRGLEGRRVYFNICDNDASIGLKAQEACKSISYDGLVALVSVTSGWRRPRRYLDPELYAISLWLSLREGRKVKELSDLLEAAVAARARGGQQLADSQVKRAIEELLARGVRPPLGGVRLGKVVRCDSLDECVDRAIKDVIEVEELVGEGSVVIGASPTAAPLVSARYLKLTGRSPSVSPSYYRRLASLARRGELEKAMNMGYVVVVAKDSEKVNEVVKLVHGYPYASFYLYARSKA</sequence>
<dbReference type="STRING" id="666510.ASAC_0551"/>
<dbReference type="InterPro" id="IPR001650">
    <property type="entry name" value="Helicase_C-like"/>
</dbReference>
<dbReference type="GO" id="GO:0003677">
    <property type="term" value="F:DNA binding"/>
    <property type="evidence" value="ECO:0007669"/>
    <property type="project" value="UniProtKB-KW"/>
</dbReference>
<evidence type="ECO:0000313" key="11">
    <source>
        <dbReference type="Proteomes" id="UP000000346"/>
    </source>
</evidence>
<dbReference type="OrthoDB" id="46078at2157"/>
<evidence type="ECO:0000259" key="9">
    <source>
        <dbReference type="PROSITE" id="PS51194"/>
    </source>
</evidence>
<protein>
    <recommendedName>
        <fullName evidence="7">DNA 3'-5' helicase</fullName>
        <ecNumber evidence="7">5.6.2.4</ecNumber>
    </recommendedName>
</protein>
<evidence type="ECO:0000256" key="1">
    <source>
        <dbReference type="ARBA" id="ARBA00005446"/>
    </source>
</evidence>
<dbReference type="PANTHER" id="PTHR13710:SF105">
    <property type="entry name" value="ATP-DEPENDENT DNA HELICASE Q1"/>
    <property type="match status" value="1"/>
</dbReference>
<keyword evidence="4" id="KW-0238">DNA-binding</keyword>
<keyword evidence="3" id="KW-0067">ATP-binding</keyword>
<keyword evidence="5" id="KW-0413">Isomerase</keyword>
<dbReference type="SUPFAM" id="SSF52540">
    <property type="entry name" value="P-loop containing nucleoside triphosphate hydrolases"/>
    <property type="match status" value="1"/>
</dbReference>
<dbReference type="GO" id="GO:0000724">
    <property type="term" value="P:double-strand break repair via homologous recombination"/>
    <property type="evidence" value="ECO:0007669"/>
    <property type="project" value="TreeGrafter"/>
</dbReference>
<evidence type="ECO:0000313" key="10">
    <source>
        <dbReference type="EMBL" id="ADL18958.1"/>
    </source>
</evidence>
<evidence type="ECO:0000256" key="7">
    <source>
        <dbReference type="ARBA" id="ARBA00034808"/>
    </source>
</evidence>
<dbReference type="InterPro" id="IPR027417">
    <property type="entry name" value="P-loop_NTPase"/>
</dbReference>
<evidence type="ECO:0000256" key="5">
    <source>
        <dbReference type="ARBA" id="ARBA00023235"/>
    </source>
</evidence>
<evidence type="ECO:0000259" key="8">
    <source>
        <dbReference type="PROSITE" id="PS51192"/>
    </source>
</evidence>
<dbReference type="GO" id="GO:0005737">
    <property type="term" value="C:cytoplasm"/>
    <property type="evidence" value="ECO:0007669"/>
    <property type="project" value="TreeGrafter"/>
</dbReference>
<evidence type="ECO:0000256" key="3">
    <source>
        <dbReference type="ARBA" id="ARBA00022840"/>
    </source>
</evidence>
<dbReference type="InterPro" id="IPR014001">
    <property type="entry name" value="Helicase_ATP-bd"/>
</dbReference>
<dbReference type="CDD" id="cd17920">
    <property type="entry name" value="DEXHc_RecQ"/>
    <property type="match status" value="1"/>
</dbReference>
<dbReference type="SMART" id="SM00487">
    <property type="entry name" value="DEXDc"/>
    <property type="match status" value="1"/>
</dbReference>
<dbReference type="PANTHER" id="PTHR13710">
    <property type="entry name" value="DNA HELICASE RECQ FAMILY MEMBER"/>
    <property type="match status" value="1"/>
</dbReference>
<evidence type="ECO:0000256" key="4">
    <source>
        <dbReference type="ARBA" id="ARBA00023125"/>
    </source>
</evidence>
<dbReference type="GO" id="GO:0009378">
    <property type="term" value="F:four-way junction helicase activity"/>
    <property type="evidence" value="ECO:0007669"/>
    <property type="project" value="TreeGrafter"/>
</dbReference>
<comment type="similarity">
    <text evidence="1">Belongs to the helicase family. RecQ subfamily.</text>
</comment>
<dbReference type="Proteomes" id="UP000000346">
    <property type="component" value="Chromosome"/>
</dbReference>
<keyword evidence="11" id="KW-1185">Reference proteome</keyword>
<dbReference type="eggNOG" id="arCOG00560">
    <property type="taxonomic scope" value="Archaea"/>
</dbReference>
<dbReference type="EMBL" id="CP001742">
    <property type="protein sequence ID" value="ADL18958.1"/>
    <property type="molecule type" value="Genomic_DNA"/>
</dbReference>
<dbReference type="GO" id="GO:0005694">
    <property type="term" value="C:chromosome"/>
    <property type="evidence" value="ECO:0007669"/>
    <property type="project" value="TreeGrafter"/>
</dbReference>
<name>D9Q0X0_ACIS3</name>
<keyword evidence="10" id="KW-0378">Hydrolase</keyword>
<evidence type="ECO:0000256" key="6">
    <source>
        <dbReference type="ARBA" id="ARBA00034617"/>
    </source>
</evidence>
<dbReference type="PROSITE" id="PS51192">
    <property type="entry name" value="HELICASE_ATP_BIND_1"/>
    <property type="match status" value="1"/>
</dbReference>
<dbReference type="PROSITE" id="PS51194">
    <property type="entry name" value="HELICASE_CTER"/>
    <property type="match status" value="1"/>
</dbReference>
<dbReference type="Gene3D" id="3.40.50.300">
    <property type="entry name" value="P-loop containing nucleotide triphosphate hydrolases"/>
    <property type="match status" value="2"/>
</dbReference>
<dbReference type="Pfam" id="PF00271">
    <property type="entry name" value="Helicase_C"/>
    <property type="match status" value="1"/>
</dbReference>
<evidence type="ECO:0000256" key="2">
    <source>
        <dbReference type="ARBA" id="ARBA00022741"/>
    </source>
</evidence>
<dbReference type="RefSeq" id="WP_013266470.1">
    <property type="nucleotide sequence ID" value="NC_014374.1"/>
</dbReference>
<comment type="catalytic activity">
    <reaction evidence="6">
        <text>Couples ATP hydrolysis with the unwinding of duplex DNA by translocating in the 3'-5' direction.</text>
        <dbReference type="EC" id="5.6.2.4"/>
    </reaction>
</comment>
<dbReference type="InterPro" id="IPR011545">
    <property type="entry name" value="DEAD/DEAH_box_helicase_dom"/>
</dbReference>
<accession>D9Q0X0</accession>
<dbReference type="HOGENOM" id="CLU_254017_0_0_2"/>
<feature type="domain" description="Helicase ATP-binding" evidence="8">
    <location>
        <begin position="641"/>
        <end position="818"/>
    </location>
</feature>